<reference evidence="5" key="1">
    <citation type="submission" date="2020-06" db="EMBL/GenBank/DDBJ databases">
        <authorList>
            <person name="Li T."/>
            <person name="Hu X."/>
            <person name="Zhang T."/>
            <person name="Song X."/>
            <person name="Zhang H."/>
            <person name="Dai N."/>
            <person name="Sheng W."/>
            <person name="Hou X."/>
            <person name="Wei L."/>
        </authorList>
    </citation>
    <scope>NUCLEOTIDE SEQUENCE</scope>
    <source>
        <strain evidence="5">KEN8</strain>
        <tissue evidence="5">Leaf</tissue>
    </source>
</reference>
<dbReference type="InterPro" id="IPR025655">
    <property type="entry name" value="PEX14"/>
</dbReference>
<protein>
    <recommendedName>
        <fullName evidence="1">Peroxisomal membrane protein PEX14</fullName>
    </recommendedName>
    <alternativeName>
        <fullName evidence="1">Peroxin-14</fullName>
    </alternativeName>
</protein>
<evidence type="ECO:0000313" key="5">
    <source>
        <dbReference type="EMBL" id="KAL0357581.1"/>
    </source>
</evidence>
<keyword evidence="1" id="KW-0653">Protein transport</keyword>
<keyword evidence="1" id="KW-0472">Membrane</keyword>
<keyword evidence="1" id="KW-0576">Peroxisome</keyword>
<dbReference type="EMBL" id="JACGWM010000008">
    <property type="protein sequence ID" value="KAL0357581.1"/>
    <property type="molecule type" value="Genomic_DNA"/>
</dbReference>
<comment type="similarity">
    <text evidence="1">Belongs to the peroxin-14 family.</text>
</comment>
<comment type="subcellular location">
    <subcellularLocation>
        <location evidence="1">Peroxisome membrane</location>
    </subcellularLocation>
</comment>
<sequence>MAAQADAPASSADQNPQNAEPIRQEQVQNAVKFLSHPKDPTPSVQTTEPVVTNQADVQTQVPTQVVQSNPVLPAGSFEARDRLSIPLVLCHSCCWLPGCIGGWNTSTFQGVTSIRWSHIPSLTCHFWWTCLWQNAIIPRLKSWIRKVASEDEEEEGLLKKNNGKPSIVEEAAAAAKVAAAAAADVAEASRQMLTTKSEEKKCFEELMHLLNAQVHELKSMRTAIQMLEGGRSTNGKIVAEQQDDDRFLGTSSMQPYANGKTVLGSHSVRSSSRPAPADPSVAPHPKSYMEIMAMIQRGERPSNIKEINDTPPNPNQPLSNPRLAPRPKITNTAAHCDQPWEVSQPQINSTNILQTQGSSKSSNYKFPSNPLSGGDAALWWQRKNVRITEFEAGNENKPGSSDVLGNEQPARRSWVPPQPPPIVMPEAAAVIRQPKKPSYQKEQTTDNQLLAPSPDVTDELQRITRIPEAGGTMEANGKTSVLSSSDEIQAEENSRY</sequence>
<dbReference type="GO" id="GO:0016560">
    <property type="term" value="P:protein import into peroxisome matrix, docking"/>
    <property type="evidence" value="ECO:0007669"/>
    <property type="project" value="UniProtKB-UniRule"/>
</dbReference>
<dbReference type="InterPro" id="IPR040554">
    <property type="entry name" value="KPWE_PEX14_dom"/>
</dbReference>
<evidence type="ECO:0000256" key="1">
    <source>
        <dbReference type="RuleBase" id="RU367032"/>
    </source>
</evidence>
<evidence type="ECO:0000259" key="4">
    <source>
        <dbReference type="Pfam" id="PF23020"/>
    </source>
</evidence>
<proteinExistence type="inferred from homology"/>
<dbReference type="GO" id="GO:0005102">
    <property type="term" value="F:signaling receptor binding"/>
    <property type="evidence" value="ECO:0007669"/>
    <property type="project" value="TreeGrafter"/>
</dbReference>
<reference evidence="5" key="2">
    <citation type="journal article" date="2024" name="Plant">
        <title>Genomic evolution and insights into agronomic trait innovations of Sesamum species.</title>
        <authorList>
            <person name="Miao H."/>
            <person name="Wang L."/>
            <person name="Qu L."/>
            <person name="Liu H."/>
            <person name="Sun Y."/>
            <person name="Le M."/>
            <person name="Wang Q."/>
            <person name="Wei S."/>
            <person name="Zheng Y."/>
            <person name="Lin W."/>
            <person name="Duan Y."/>
            <person name="Cao H."/>
            <person name="Xiong S."/>
            <person name="Wang X."/>
            <person name="Wei L."/>
            <person name="Li C."/>
            <person name="Ma Q."/>
            <person name="Ju M."/>
            <person name="Zhao R."/>
            <person name="Li G."/>
            <person name="Mu C."/>
            <person name="Tian Q."/>
            <person name="Mei H."/>
            <person name="Zhang T."/>
            <person name="Gao T."/>
            <person name="Zhang H."/>
        </authorList>
    </citation>
    <scope>NUCLEOTIDE SEQUENCE</scope>
    <source>
        <strain evidence="5">KEN8</strain>
    </source>
</reference>
<evidence type="ECO:0000259" key="3">
    <source>
        <dbReference type="Pfam" id="PF17733"/>
    </source>
</evidence>
<feature type="domain" description="Peroxisomal membrane protein PEX14-like KPWE" evidence="3">
    <location>
        <begin position="283"/>
        <end position="328"/>
    </location>
</feature>
<dbReference type="Pfam" id="PF23020">
    <property type="entry name" value="PEX14-like_2nd"/>
    <property type="match status" value="1"/>
</dbReference>
<feature type="compositionally biased region" description="Polar residues" evidence="2">
    <location>
        <begin position="477"/>
        <end position="487"/>
    </location>
</feature>
<feature type="compositionally biased region" description="Polar residues" evidence="2">
    <location>
        <begin position="440"/>
        <end position="450"/>
    </location>
</feature>
<dbReference type="PANTHER" id="PTHR23058">
    <property type="entry name" value="PEROXISOMAL MEMBRANE PROTEIN PEX14"/>
    <property type="match status" value="1"/>
</dbReference>
<feature type="region of interest" description="Disordered" evidence="2">
    <location>
        <begin position="303"/>
        <end position="324"/>
    </location>
</feature>
<dbReference type="Pfam" id="PF17733">
    <property type="entry name" value="KPWE_dom"/>
    <property type="match status" value="1"/>
</dbReference>
<dbReference type="GO" id="GO:1990429">
    <property type="term" value="C:peroxisomal importomer complex"/>
    <property type="evidence" value="ECO:0007669"/>
    <property type="project" value="TreeGrafter"/>
</dbReference>
<organism evidence="5">
    <name type="scientific">Sesamum calycinum</name>
    <dbReference type="NCBI Taxonomy" id="2727403"/>
    <lineage>
        <taxon>Eukaryota</taxon>
        <taxon>Viridiplantae</taxon>
        <taxon>Streptophyta</taxon>
        <taxon>Embryophyta</taxon>
        <taxon>Tracheophyta</taxon>
        <taxon>Spermatophyta</taxon>
        <taxon>Magnoliopsida</taxon>
        <taxon>eudicotyledons</taxon>
        <taxon>Gunneridae</taxon>
        <taxon>Pentapetalae</taxon>
        <taxon>asterids</taxon>
        <taxon>lamiids</taxon>
        <taxon>Lamiales</taxon>
        <taxon>Pedaliaceae</taxon>
        <taxon>Sesamum</taxon>
    </lineage>
</organism>
<dbReference type="InterPro" id="IPR054154">
    <property type="entry name" value="PEX14-like_M_plants"/>
</dbReference>
<evidence type="ECO:0000256" key="2">
    <source>
        <dbReference type="SAM" id="MobiDB-lite"/>
    </source>
</evidence>
<feature type="compositionally biased region" description="Low complexity" evidence="2">
    <location>
        <begin position="265"/>
        <end position="283"/>
    </location>
</feature>
<feature type="domain" description="Peroxisomal membrane protein PEX14 central plants" evidence="4">
    <location>
        <begin position="130"/>
        <end position="228"/>
    </location>
</feature>
<feature type="region of interest" description="Disordered" evidence="2">
    <location>
        <begin position="434"/>
        <end position="496"/>
    </location>
</feature>
<gene>
    <name evidence="5" type="ORF">Scaly_1443800</name>
</gene>
<keyword evidence="1" id="KW-0813">Transport</keyword>
<dbReference type="GO" id="GO:0005778">
    <property type="term" value="C:peroxisomal membrane"/>
    <property type="evidence" value="ECO:0007669"/>
    <property type="project" value="UniProtKB-SubCell"/>
</dbReference>
<dbReference type="AlphaFoldDB" id="A0AAW2PSW0"/>
<feature type="region of interest" description="Disordered" evidence="2">
    <location>
        <begin position="392"/>
        <end position="420"/>
    </location>
</feature>
<comment type="caution">
    <text evidence="5">The sequence shown here is derived from an EMBL/GenBank/DDBJ whole genome shotgun (WGS) entry which is preliminary data.</text>
</comment>
<name>A0AAW2PSW0_9LAMI</name>
<feature type="region of interest" description="Disordered" evidence="2">
    <location>
        <begin position="248"/>
        <end position="284"/>
    </location>
</feature>
<feature type="compositionally biased region" description="Low complexity" evidence="2">
    <location>
        <begin position="1"/>
        <end position="16"/>
    </location>
</feature>
<comment type="function">
    <text evidence="1">Component of the PEX13-PEX14 docking complex, a translocon channel that specifically mediates the import of peroxisomal cargo proteins bound to PEX5 receptor. The PEX13-PEX14 docking complex forms a large import pore which can be opened to a diameter of about 9 nm. Mechanistically, PEX5 receptor along with cargo proteins associates with the PEX14 subunit of the PEX13-PEX14 docking complex in the cytosol, leading to the insertion of the receptor into the organelle membrane with the concomitant translocation of the cargo into the peroxisome matrix.</text>
</comment>
<dbReference type="PANTHER" id="PTHR23058:SF0">
    <property type="entry name" value="PEROXISOMAL MEMBRANE PROTEIN PEX14"/>
    <property type="match status" value="1"/>
</dbReference>
<feature type="region of interest" description="Disordered" evidence="2">
    <location>
        <begin position="1"/>
        <end position="46"/>
    </location>
</feature>
<accession>A0AAW2PSW0</accession>